<protein>
    <submittedName>
        <fullName evidence="3">Ssl1498 family light-harvesting-like protein</fullName>
    </submittedName>
</protein>
<keyword evidence="2" id="KW-1133">Transmembrane helix</keyword>
<dbReference type="Proteomes" id="UP001303285">
    <property type="component" value="Unassembled WGS sequence"/>
</dbReference>
<dbReference type="NCBIfam" id="NF033486">
    <property type="entry name" value="harvest_ssl1498"/>
    <property type="match status" value="1"/>
</dbReference>
<accession>A0ABU5UNM5</accession>
<organism evidence="3 4">
    <name type="scientific">Nodularia spumigena UHCC 0060</name>
    <dbReference type="NCBI Taxonomy" id="3110300"/>
    <lineage>
        <taxon>Bacteria</taxon>
        <taxon>Bacillati</taxon>
        <taxon>Cyanobacteriota</taxon>
        <taxon>Cyanophyceae</taxon>
        <taxon>Nostocales</taxon>
        <taxon>Nodulariaceae</taxon>
        <taxon>Nodularia</taxon>
    </lineage>
</organism>
<reference evidence="3 4" key="1">
    <citation type="submission" date="2023-12" db="EMBL/GenBank/DDBJ databases">
        <title>Baltic Sea Cyanobacteria.</title>
        <authorList>
            <person name="Delbaje E."/>
            <person name="Fewer D.P."/>
            <person name="Shishido T.K."/>
        </authorList>
    </citation>
    <scope>NUCLEOTIDE SEQUENCE [LARGE SCALE GENOMIC DNA]</scope>
    <source>
        <strain evidence="3 4">UHCC 0060</strain>
    </source>
</reference>
<proteinExistence type="predicted"/>
<gene>
    <name evidence="3" type="ORF">VB695_07275</name>
</gene>
<sequence>MGKLRLQPQASLSSSHNYANEPKMYYANQPNQEQQRQYSVQGVLATLIVTTVILVALSVS</sequence>
<evidence type="ECO:0000313" key="4">
    <source>
        <dbReference type="Proteomes" id="UP001303285"/>
    </source>
</evidence>
<evidence type="ECO:0000313" key="3">
    <source>
        <dbReference type="EMBL" id="MEA5607877.1"/>
    </source>
</evidence>
<dbReference type="InterPro" id="IPR048028">
    <property type="entry name" value="Psb34-like"/>
</dbReference>
<name>A0ABU5UNM5_NODSP</name>
<dbReference type="RefSeq" id="WP_323209824.1">
    <property type="nucleotide sequence ID" value="NZ_JAYGHK010000017.1"/>
</dbReference>
<feature type="transmembrane region" description="Helical" evidence="2">
    <location>
        <begin position="38"/>
        <end position="59"/>
    </location>
</feature>
<keyword evidence="2" id="KW-0472">Membrane</keyword>
<keyword evidence="2" id="KW-0812">Transmembrane</keyword>
<evidence type="ECO:0000256" key="1">
    <source>
        <dbReference type="SAM" id="MobiDB-lite"/>
    </source>
</evidence>
<keyword evidence="4" id="KW-1185">Reference proteome</keyword>
<feature type="region of interest" description="Disordered" evidence="1">
    <location>
        <begin position="1"/>
        <end position="31"/>
    </location>
</feature>
<dbReference type="Pfam" id="PF26394">
    <property type="entry name" value="Psb34"/>
    <property type="match status" value="1"/>
</dbReference>
<evidence type="ECO:0000256" key="2">
    <source>
        <dbReference type="SAM" id="Phobius"/>
    </source>
</evidence>
<dbReference type="EMBL" id="JAYGHK010000017">
    <property type="protein sequence ID" value="MEA5607877.1"/>
    <property type="molecule type" value="Genomic_DNA"/>
</dbReference>
<feature type="compositionally biased region" description="Polar residues" evidence="1">
    <location>
        <begin position="8"/>
        <end position="18"/>
    </location>
</feature>
<comment type="caution">
    <text evidence="3">The sequence shown here is derived from an EMBL/GenBank/DDBJ whole genome shotgun (WGS) entry which is preliminary data.</text>
</comment>